<dbReference type="SUPFAM" id="SSF54862">
    <property type="entry name" value="4Fe-4S ferredoxins"/>
    <property type="match status" value="1"/>
</dbReference>
<reference evidence="3" key="1">
    <citation type="submission" date="2016-11" db="EMBL/GenBank/DDBJ databases">
        <authorList>
            <person name="Varghese N."/>
            <person name="Submissions S."/>
        </authorList>
    </citation>
    <scope>NUCLEOTIDE SEQUENCE [LARGE SCALE GENOMIC DNA]</scope>
    <source>
        <strain evidence="3">DSM 16219</strain>
    </source>
</reference>
<dbReference type="AlphaFoldDB" id="A0A1M6IZV4"/>
<dbReference type="Pfam" id="PF14697">
    <property type="entry name" value="Fer4_21"/>
    <property type="match status" value="1"/>
</dbReference>
<dbReference type="OrthoDB" id="9778602at2"/>
<keyword evidence="3" id="KW-1185">Reference proteome</keyword>
<gene>
    <name evidence="2" type="ORF">SAMN02745216_01577</name>
</gene>
<dbReference type="STRING" id="1121393.SAMN02745216_01577"/>
<name>A0A1M6IZV4_9BACT</name>
<proteinExistence type="predicted"/>
<evidence type="ECO:0000313" key="2">
    <source>
        <dbReference type="EMBL" id="SHJ39920.1"/>
    </source>
</evidence>
<dbReference type="PROSITE" id="PS51379">
    <property type="entry name" value="4FE4S_FER_2"/>
    <property type="match status" value="2"/>
</dbReference>
<feature type="domain" description="4Fe-4S ferredoxin-type" evidence="1">
    <location>
        <begin position="237"/>
        <end position="260"/>
    </location>
</feature>
<accession>A0A1M6IZV4</accession>
<feature type="domain" description="4Fe-4S ferredoxin-type" evidence="1">
    <location>
        <begin position="203"/>
        <end position="232"/>
    </location>
</feature>
<evidence type="ECO:0000259" key="1">
    <source>
        <dbReference type="PROSITE" id="PS51379"/>
    </source>
</evidence>
<protein>
    <submittedName>
        <fullName evidence="2">4Fe-4S binding domain-containing protein</fullName>
    </submittedName>
</protein>
<dbReference type="Proteomes" id="UP000183994">
    <property type="component" value="Unassembled WGS sequence"/>
</dbReference>
<dbReference type="EMBL" id="FQZU01000007">
    <property type="protein sequence ID" value="SHJ39920.1"/>
    <property type="molecule type" value="Genomic_DNA"/>
</dbReference>
<evidence type="ECO:0000313" key="3">
    <source>
        <dbReference type="Proteomes" id="UP000183994"/>
    </source>
</evidence>
<organism evidence="2 3">
    <name type="scientific">Desulfatibacillum alkenivorans DSM 16219</name>
    <dbReference type="NCBI Taxonomy" id="1121393"/>
    <lineage>
        <taxon>Bacteria</taxon>
        <taxon>Pseudomonadati</taxon>
        <taxon>Thermodesulfobacteriota</taxon>
        <taxon>Desulfobacteria</taxon>
        <taxon>Desulfobacterales</taxon>
        <taxon>Desulfatibacillaceae</taxon>
        <taxon>Desulfatibacillum</taxon>
    </lineage>
</organism>
<dbReference type="RefSeq" id="WP_073474708.1">
    <property type="nucleotide sequence ID" value="NZ_FQZU01000007.1"/>
</dbReference>
<dbReference type="Gene3D" id="3.30.70.20">
    <property type="match status" value="1"/>
</dbReference>
<dbReference type="InterPro" id="IPR017896">
    <property type="entry name" value="4Fe4S_Fe-S-bd"/>
</dbReference>
<sequence>MNRKWLPGLLDAGRLYQKPKPWMMRMGLDGLKGLFHVFNLPVIRRFHPWMQESNTNMYWIPVNQELEREPDVPLPYEVVEHFIEKSSTRVVMDFCGCRAAHKCERFPADIGCLMMGDDAVKIPPEFSRMVDKEEARAHLQKAVDAGLPPFIGKARIDNFIFGVPDNSRLLTVCFCCDCCCVTDLLKHIPHEERQAIVHPLEGLEIHVDQEACIGCGKCAEHCFIEAVSLDSGKAFISEECRGCCRCVSVCPANAIKIRLNNPDFVRQAVKSIESSVRMD</sequence>